<organism evidence="4 5">
    <name type="scientific">Terriglobus roseus (strain DSM 18391 / NRRL B-41598 / KBS 63)</name>
    <dbReference type="NCBI Taxonomy" id="926566"/>
    <lineage>
        <taxon>Bacteria</taxon>
        <taxon>Pseudomonadati</taxon>
        <taxon>Acidobacteriota</taxon>
        <taxon>Terriglobia</taxon>
        <taxon>Terriglobales</taxon>
        <taxon>Acidobacteriaceae</taxon>
        <taxon>Terriglobus</taxon>
    </lineage>
</organism>
<dbReference type="KEGG" id="trs:Terro_3563"/>
<sequence length="529" mass="58785">MPTFAAIDIGSNSCRLAIATVEQHKIKVFHEDREVVRLGESVFETGEISPDAMANTIRALKRFQKSVQAQPVDRVRVVATSAMRDARNASAFIAWVKSATGWVVEVISGLEEGRLIHLGVVTHEPGARGRCVLIDLGGGSCEVTLSDGGRIQSMVSMPLGSVRLQQEFLHSDPPTADQQSQLHSYIDREMRKLERKMGRPAAPLVIATSGAAAALAEASKHPSMLPKALAKAAKMVKKSTTTRRISTKIVPLETDIVSVRRLANKLVKMKNSERMAIPGIGPKRSEIIIGGAFVYADILERLNLKGFRYSPLGLRDGILAQMLSDADERASVHKAVEQERWEGVLEVCRRYNIDPKRADSVRADAVRLFDAMERVHGLPEDYRELLSAAAMMNEVGKFMNHQGHHRHTQYIIENSEIFGFSPAERTTMSAIARYLGKSRPDAMDRPMRSIPVEEHSNVGRAIVLLRLAVALNQNRANEALQVAVRTYPKRVLIELHAGRGGAELERWMLNKEAVYFREIFRRDLVVELA</sequence>
<evidence type="ECO:0000256" key="1">
    <source>
        <dbReference type="ARBA" id="ARBA00022801"/>
    </source>
</evidence>
<dbReference type="InterPro" id="IPR030673">
    <property type="entry name" value="PyroPPase_GppA_Ppx"/>
</dbReference>
<feature type="domain" description="Ppx/GppA phosphatase C-terminal" evidence="3">
    <location>
        <begin position="342"/>
        <end position="490"/>
    </location>
</feature>
<dbReference type="Pfam" id="PF21447">
    <property type="entry name" value="Ppx-GppA_III"/>
    <property type="match status" value="1"/>
</dbReference>
<dbReference type="PANTHER" id="PTHR30005">
    <property type="entry name" value="EXOPOLYPHOSPHATASE"/>
    <property type="match status" value="1"/>
</dbReference>
<dbReference type="PIRSF" id="PIRSF001267">
    <property type="entry name" value="Pyrophosphatase_GppA_Ppx"/>
    <property type="match status" value="1"/>
</dbReference>
<keyword evidence="1" id="KW-0378">Hydrolase</keyword>
<gene>
    <name evidence="4" type="ordered locus">Terro_3563</name>
</gene>
<dbReference type="Pfam" id="PF02541">
    <property type="entry name" value="Ppx-GppA"/>
    <property type="match status" value="1"/>
</dbReference>
<dbReference type="CDD" id="cd24006">
    <property type="entry name" value="ASKHA_NBD_PPX_GppA"/>
    <property type="match status" value="1"/>
</dbReference>
<dbReference type="InterPro" id="IPR050273">
    <property type="entry name" value="GppA/Ppx_hydrolase"/>
</dbReference>
<evidence type="ECO:0000313" key="4">
    <source>
        <dbReference type="EMBL" id="AFL89777.1"/>
    </source>
</evidence>
<dbReference type="EMBL" id="CP003379">
    <property type="protein sequence ID" value="AFL89777.1"/>
    <property type="molecule type" value="Genomic_DNA"/>
</dbReference>
<dbReference type="PATRIC" id="fig|926566.3.peg.3509"/>
<dbReference type="AlphaFoldDB" id="I3ZKK9"/>
<dbReference type="SUPFAM" id="SSF53067">
    <property type="entry name" value="Actin-like ATPase domain"/>
    <property type="match status" value="2"/>
</dbReference>
<dbReference type="Proteomes" id="UP000006056">
    <property type="component" value="Chromosome"/>
</dbReference>
<dbReference type="STRING" id="926566.Terro_3563"/>
<accession>I3ZKK9</accession>
<dbReference type="InterPro" id="IPR043129">
    <property type="entry name" value="ATPase_NBD"/>
</dbReference>
<dbReference type="InterPro" id="IPR003695">
    <property type="entry name" value="Ppx_GppA_N"/>
</dbReference>
<proteinExistence type="predicted"/>
<evidence type="ECO:0000259" key="3">
    <source>
        <dbReference type="Pfam" id="PF21447"/>
    </source>
</evidence>
<protein>
    <submittedName>
        <fullName evidence="4">Exopolyphosphatase</fullName>
    </submittedName>
</protein>
<dbReference type="GO" id="GO:0016462">
    <property type="term" value="F:pyrophosphatase activity"/>
    <property type="evidence" value="ECO:0007669"/>
    <property type="project" value="TreeGrafter"/>
</dbReference>
<reference evidence="4 5" key="1">
    <citation type="submission" date="2012-06" db="EMBL/GenBank/DDBJ databases">
        <title>Complete genome of Terriglobus roseus DSM 18391.</title>
        <authorList>
            <consortium name="US DOE Joint Genome Institute (JGI-PGF)"/>
            <person name="Lucas S."/>
            <person name="Copeland A."/>
            <person name="Lapidus A."/>
            <person name="Glavina del Rio T."/>
            <person name="Dalin E."/>
            <person name="Tice H."/>
            <person name="Bruce D."/>
            <person name="Goodwin L."/>
            <person name="Pitluck S."/>
            <person name="Peters L."/>
            <person name="Mikhailova N."/>
            <person name="Munk A.C.C."/>
            <person name="Kyrpides N."/>
            <person name="Mavromatis K."/>
            <person name="Ivanova N."/>
            <person name="Brettin T."/>
            <person name="Detter J.C."/>
            <person name="Han C."/>
            <person name="Larimer F."/>
            <person name="Land M."/>
            <person name="Hauser L."/>
            <person name="Markowitz V."/>
            <person name="Cheng J.-F."/>
            <person name="Hugenholtz P."/>
            <person name="Woyke T."/>
            <person name="Wu D."/>
            <person name="Brambilla E."/>
            <person name="Klenk H.-P."/>
            <person name="Eisen J.A."/>
        </authorList>
    </citation>
    <scope>NUCLEOTIDE SEQUENCE [LARGE SCALE GENOMIC DNA]</scope>
    <source>
        <strain evidence="5">DSM 18391 / NRRL B-41598 / KBS 63</strain>
    </source>
</reference>
<dbReference type="eggNOG" id="COG0248">
    <property type="taxonomic scope" value="Bacteria"/>
</dbReference>
<name>I3ZKK9_TERRK</name>
<evidence type="ECO:0000313" key="5">
    <source>
        <dbReference type="Proteomes" id="UP000006056"/>
    </source>
</evidence>
<dbReference type="HOGENOM" id="CLU_025908_4_2_0"/>
<dbReference type="Gene3D" id="1.10.3210.10">
    <property type="entry name" value="Hypothetical protein af1432"/>
    <property type="match status" value="1"/>
</dbReference>
<dbReference type="SUPFAM" id="SSF109604">
    <property type="entry name" value="HD-domain/PDEase-like"/>
    <property type="match status" value="1"/>
</dbReference>
<dbReference type="Gene3D" id="3.30.420.150">
    <property type="entry name" value="Exopolyphosphatase. Domain 2"/>
    <property type="match status" value="1"/>
</dbReference>
<dbReference type="RefSeq" id="WP_014787038.1">
    <property type="nucleotide sequence ID" value="NC_018014.1"/>
</dbReference>
<dbReference type="Gene3D" id="3.30.420.40">
    <property type="match status" value="1"/>
</dbReference>
<dbReference type="OrthoDB" id="9807195at2"/>
<dbReference type="InterPro" id="IPR048950">
    <property type="entry name" value="Ppx_GppA_C"/>
</dbReference>
<evidence type="ECO:0000259" key="2">
    <source>
        <dbReference type="Pfam" id="PF02541"/>
    </source>
</evidence>
<keyword evidence="5" id="KW-1185">Reference proteome</keyword>
<dbReference type="PANTHER" id="PTHR30005:SF0">
    <property type="entry name" value="RETROGRADE REGULATION PROTEIN 2"/>
    <property type="match status" value="1"/>
</dbReference>
<feature type="domain" description="Ppx/GppA phosphatase N-terminal" evidence="2">
    <location>
        <begin position="18"/>
        <end position="324"/>
    </location>
</feature>